<dbReference type="OrthoDB" id="5874059at2759"/>
<dbReference type="RefSeq" id="XP_051862511.1">
    <property type="nucleotide sequence ID" value="XM_052006551.1"/>
</dbReference>
<keyword evidence="9 13" id="KW-0472">Membrane</keyword>
<evidence type="ECO:0000256" key="4">
    <source>
        <dbReference type="ARBA" id="ARBA00022461"/>
    </source>
</evidence>
<evidence type="ECO:0000256" key="6">
    <source>
        <dbReference type="ARBA" id="ARBA00022989"/>
    </source>
</evidence>
<proteinExistence type="inferred from homology"/>
<dbReference type="GO" id="GO:0005886">
    <property type="term" value="C:plasma membrane"/>
    <property type="evidence" value="ECO:0007669"/>
    <property type="project" value="TreeGrafter"/>
</dbReference>
<evidence type="ECO:0000313" key="14">
    <source>
        <dbReference type="Proteomes" id="UP000515160"/>
    </source>
</evidence>
<dbReference type="Pfam" id="PF00858">
    <property type="entry name" value="ASC"/>
    <property type="match status" value="1"/>
</dbReference>
<evidence type="ECO:0000256" key="3">
    <source>
        <dbReference type="ARBA" id="ARBA00022448"/>
    </source>
</evidence>
<evidence type="ECO:0000256" key="2">
    <source>
        <dbReference type="ARBA" id="ARBA00007193"/>
    </source>
</evidence>
<dbReference type="PRINTS" id="PR01078">
    <property type="entry name" value="AMINACHANNEL"/>
</dbReference>
<keyword evidence="11 12" id="KW-0407">Ion channel</keyword>
<evidence type="ECO:0000256" key="1">
    <source>
        <dbReference type="ARBA" id="ARBA00004141"/>
    </source>
</evidence>
<evidence type="ECO:0000313" key="15">
    <source>
        <dbReference type="RefSeq" id="XP_034116119.2"/>
    </source>
</evidence>
<gene>
    <name evidence="15 16 17" type="primary">LOC117575824</name>
</gene>
<keyword evidence="6 13" id="KW-1133">Transmembrane helix</keyword>
<sequence>MMAKEENSEKPKSDEKKCFKELASNYFRLYCERSTIHCVRYLYDPRLHNIEKLIWSVLLVISITLCCSFYLLLSERYGAQKLQTVIEDPQYPVFLVQFPAVAVCTDNRINWSKLEEAKAEFLPANATEELKEGFTKLVSYMETLRFDNFRYSHSELEDQNFEALEFVNISTLAYFLSLRCEDILVPKSCKWRHGNFNCCDYFVTEKSEYGLCLVFNSELSPRSNQIKERYGKEFYPRHNAKAGQSSGLNFSLKLHERFKRPNSKATDNVYIMIKKGNQMSNVVYSITPNTETYVTIRPQATRTDETTRNIAPERRNCHFDDEQKDFGTSDAPRRFSKSFLLLNCLNNCHESYLVRLCNCTLPIFFLGNQKVKDCTAVSLRCISRHNDIFSYDKHLGEDDFFSASKPGMTCPCLVSCNVLEYFTSTTTLPLTGRNISASHDFFKVDVHYQVENMITYRTSLEFSSIDLIANLGGIFGLCLGASMVSGVELVYYLTVGFGLHLYDNAYYGLLRDNLKQKWAKWLFYLRNGLSHAHHDTMSAEAKSKSQLRHPFNNRINAW</sequence>
<evidence type="ECO:0000313" key="17">
    <source>
        <dbReference type="RefSeq" id="XP_051862512.1"/>
    </source>
</evidence>
<evidence type="ECO:0000256" key="9">
    <source>
        <dbReference type="ARBA" id="ARBA00023136"/>
    </source>
</evidence>
<keyword evidence="8 12" id="KW-0406">Ion transport</keyword>
<keyword evidence="4 12" id="KW-0894">Sodium channel</keyword>
<evidence type="ECO:0000256" key="10">
    <source>
        <dbReference type="ARBA" id="ARBA00023201"/>
    </source>
</evidence>
<dbReference type="InterPro" id="IPR001873">
    <property type="entry name" value="ENaC"/>
</dbReference>
<keyword evidence="5 12" id="KW-0812">Transmembrane</keyword>
<accession>A0A6P8XSK4</accession>
<dbReference type="GeneID" id="117575824"/>
<dbReference type="PANTHER" id="PTHR11690:SF299">
    <property type="entry name" value="PICKPOCKET 20, ISOFORM A"/>
    <property type="match status" value="1"/>
</dbReference>
<keyword evidence="10 12" id="KW-0739">Sodium transport</keyword>
<dbReference type="Gene3D" id="2.60.470.10">
    <property type="entry name" value="Acid-sensing ion channels like domains"/>
    <property type="match status" value="1"/>
</dbReference>
<dbReference type="Gene3D" id="1.10.287.770">
    <property type="entry name" value="YojJ-like"/>
    <property type="match status" value="1"/>
</dbReference>
<evidence type="ECO:0000256" key="11">
    <source>
        <dbReference type="ARBA" id="ARBA00023303"/>
    </source>
</evidence>
<dbReference type="RefSeq" id="XP_051862512.1">
    <property type="nucleotide sequence ID" value="XM_052006552.1"/>
</dbReference>
<keyword evidence="7" id="KW-0915">Sodium</keyword>
<dbReference type="RefSeq" id="XP_034116119.2">
    <property type="nucleotide sequence ID" value="XM_034260228.2"/>
</dbReference>
<reference evidence="15 16" key="1">
    <citation type="submission" date="2025-04" db="UniProtKB">
        <authorList>
            <consortium name="RefSeq"/>
        </authorList>
    </citation>
    <scope>IDENTIFICATION</scope>
    <source>
        <strain evidence="15 16">15112-1751.03</strain>
        <tissue evidence="15 16">Whole Adult</tissue>
    </source>
</reference>
<dbReference type="Proteomes" id="UP000515160">
    <property type="component" value="Chromosome 2R"/>
</dbReference>
<dbReference type="AlphaFoldDB" id="A0A6P8XSK4"/>
<comment type="subcellular location">
    <subcellularLocation>
        <location evidence="1">Membrane</location>
        <topology evidence="1">Multi-pass membrane protein</topology>
    </subcellularLocation>
</comment>
<organism evidence="14 15">
    <name type="scientific">Drosophila albomicans</name>
    <name type="common">Fruit fly</name>
    <dbReference type="NCBI Taxonomy" id="7291"/>
    <lineage>
        <taxon>Eukaryota</taxon>
        <taxon>Metazoa</taxon>
        <taxon>Ecdysozoa</taxon>
        <taxon>Arthropoda</taxon>
        <taxon>Hexapoda</taxon>
        <taxon>Insecta</taxon>
        <taxon>Pterygota</taxon>
        <taxon>Neoptera</taxon>
        <taxon>Endopterygota</taxon>
        <taxon>Diptera</taxon>
        <taxon>Brachycera</taxon>
        <taxon>Muscomorpha</taxon>
        <taxon>Ephydroidea</taxon>
        <taxon>Drosophilidae</taxon>
        <taxon>Drosophila</taxon>
    </lineage>
</organism>
<evidence type="ECO:0000256" key="7">
    <source>
        <dbReference type="ARBA" id="ARBA00023053"/>
    </source>
</evidence>
<feature type="transmembrane region" description="Helical" evidence="13">
    <location>
        <begin position="53"/>
        <end position="73"/>
    </location>
</feature>
<keyword evidence="14" id="KW-1185">Reference proteome</keyword>
<evidence type="ECO:0000256" key="5">
    <source>
        <dbReference type="ARBA" id="ARBA00022692"/>
    </source>
</evidence>
<dbReference type="PANTHER" id="PTHR11690">
    <property type="entry name" value="AMILORIDE-SENSITIVE SODIUM CHANNEL-RELATED"/>
    <property type="match status" value="1"/>
</dbReference>
<dbReference type="GO" id="GO:0015280">
    <property type="term" value="F:ligand-gated sodium channel activity"/>
    <property type="evidence" value="ECO:0007669"/>
    <property type="project" value="TreeGrafter"/>
</dbReference>
<name>A0A6P8XSK4_DROAB</name>
<evidence type="ECO:0000256" key="13">
    <source>
        <dbReference type="SAM" id="Phobius"/>
    </source>
</evidence>
<evidence type="ECO:0000256" key="8">
    <source>
        <dbReference type="ARBA" id="ARBA00023065"/>
    </source>
</evidence>
<evidence type="ECO:0000256" key="12">
    <source>
        <dbReference type="RuleBase" id="RU000679"/>
    </source>
</evidence>
<keyword evidence="3 12" id="KW-0813">Transport</keyword>
<comment type="similarity">
    <text evidence="2 12">Belongs to the amiloride-sensitive sodium channel (TC 1.A.6) family.</text>
</comment>
<evidence type="ECO:0000313" key="16">
    <source>
        <dbReference type="RefSeq" id="XP_051862511.1"/>
    </source>
</evidence>
<protein>
    <submittedName>
        <fullName evidence="15 16">Pickpocket protein 19</fullName>
    </submittedName>
</protein>